<feature type="domain" description="ABC transporter" evidence="4">
    <location>
        <begin position="2"/>
        <end position="239"/>
    </location>
</feature>
<keyword evidence="2" id="KW-0547">Nucleotide-binding</keyword>
<keyword evidence="1" id="KW-0813">Transport</keyword>
<reference evidence="5 6" key="1">
    <citation type="submission" date="2023-12" db="EMBL/GenBank/DDBJ databases">
        <title>Genome sequencing and assembly of bacterial species from a model synthetic community.</title>
        <authorList>
            <person name="Hogle S.L."/>
        </authorList>
    </citation>
    <scope>NUCLEOTIDE SEQUENCE [LARGE SCALE GENOMIC DNA]</scope>
    <source>
        <strain evidence="5 6">HAMBI_3031</strain>
    </source>
</reference>
<dbReference type="Gene3D" id="3.40.50.300">
    <property type="entry name" value="P-loop containing nucleotide triphosphate hydrolases"/>
    <property type="match status" value="1"/>
</dbReference>
<dbReference type="EMBL" id="CP139960">
    <property type="protein sequence ID" value="WQD40114.1"/>
    <property type="molecule type" value="Genomic_DNA"/>
</dbReference>
<organism evidence="5 6">
    <name type="scientific">Niabella yanshanensis</name>
    <dbReference type="NCBI Taxonomy" id="577386"/>
    <lineage>
        <taxon>Bacteria</taxon>
        <taxon>Pseudomonadati</taxon>
        <taxon>Bacteroidota</taxon>
        <taxon>Chitinophagia</taxon>
        <taxon>Chitinophagales</taxon>
        <taxon>Chitinophagaceae</taxon>
        <taxon>Niabella</taxon>
    </lineage>
</organism>
<dbReference type="SMART" id="SM00382">
    <property type="entry name" value="AAA"/>
    <property type="match status" value="1"/>
</dbReference>
<dbReference type="PANTHER" id="PTHR43023">
    <property type="entry name" value="PROTEIN TRIGALACTOSYLDIACYLGLYCEROL 3, CHLOROPLASTIC"/>
    <property type="match status" value="1"/>
</dbReference>
<dbReference type="PROSITE" id="PS50893">
    <property type="entry name" value="ABC_TRANSPORTER_2"/>
    <property type="match status" value="1"/>
</dbReference>
<dbReference type="InterPro" id="IPR003593">
    <property type="entry name" value="AAA+_ATPase"/>
</dbReference>
<accession>A0ABZ0WBR2</accession>
<protein>
    <submittedName>
        <fullName evidence="5">ATP-binding cassette domain-containing protein</fullName>
    </submittedName>
</protein>
<dbReference type="Proteomes" id="UP001325680">
    <property type="component" value="Chromosome"/>
</dbReference>
<dbReference type="InterPro" id="IPR017871">
    <property type="entry name" value="ABC_transporter-like_CS"/>
</dbReference>
<sequence length="290" mass="32631">MIEIKGLKKSFGEKVVLKEVTALMEPGKCNLIIGSSGSGKTVLMKCIVGLMQPTEGEVIYNGTNYITMSSEEKKAIRKEIGMLFQGSALFDSQTVEQNVIFPLDMFTNDKYSVKKARVKEVLDRVKLNEDAYKKFPSEISGGMQKRVALARAIVLNPKYLFCDEPNSGLDPQTSIVIDKLISEITQEYNTTTIMNTHDMNSVMEIGDHIVYMHQGEKEWEGTNKEIIYSDNKKLNEFIFASNFLQDAKNMRTIQETGEIPKEVHEDVRDALEEKFNTDMDGDGVVGATKE</sequence>
<dbReference type="RefSeq" id="WP_114789501.1">
    <property type="nucleotide sequence ID" value="NZ_CP139960.1"/>
</dbReference>
<dbReference type="InterPro" id="IPR027417">
    <property type="entry name" value="P-loop_NTPase"/>
</dbReference>
<gene>
    <name evidence="5" type="ORF">U0035_08145</name>
</gene>
<proteinExistence type="predicted"/>
<evidence type="ECO:0000313" key="5">
    <source>
        <dbReference type="EMBL" id="WQD40114.1"/>
    </source>
</evidence>
<evidence type="ECO:0000259" key="4">
    <source>
        <dbReference type="PROSITE" id="PS50893"/>
    </source>
</evidence>
<dbReference type="SUPFAM" id="SSF52540">
    <property type="entry name" value="P-loop containing nucleoside triphosphate hydrolases"/>
    <property type="match status" value="1"/>
</dbReference>
<dbReference type="GO" id="GO:0005524">
    <property type="term" value="F:ATP binding"/>
    <property type="evidence" value="ECO:0007669"/>
    <property type="project" value="UniProtKB-KW"/>
</dbReference>
<dbReference type="PROSITE" id="PS00211">
    <property type="entry name" value="ABC_TRANSPORTER_1"/>
    <property type="match status" value="1"/>
</dbReference>
<keyword evidence="6" id="KW-1185">Reference proteome</keyword>
<dbReference type="PANTHER" id="PTHR43023:SF6">
    <property type="entry name" value="INTERMEMBRANE PHOSPHOLIPID TRANSPORT SYSTEM ATP-BINDING PROTEIN MLAF"/>
    <property type="match status" value="1"/>
</dbReference>
<evidence type="ECO:0000256" key="1">
    <source>
        <dbReference type="ARBA" id="ARBA00022448"/>
    </source>
</evidence>
<evidence type="ECO:0000256" key="3">
    <source>
        <dbReference type="ARBA" id="ARBA00022840"/>
    </source>
</evidence>
<evidence type="ECO:0000256" key="2">
    <source>
        <dbReference type="ARBA" id="ARBA00022741"/>
    </source>
</evidence>
<dbReference type="Pfam" id="PF00005">
    <property type="entry name" value="ABC_tran"/>
    <property type="match status" value="1"/>
</dbReference>
<evidence type="ECO:0000313" key="6">
    <source>
        <dbReference type="Proteomes" id="UP001325680"/>
    </source>
</evidence>
<name>A0ABZ0WBR2_9BACT</name>
<dbReference type="InterPro" id="IPR003439">
    <property type="entry name" value="ABC_transporter-like_ATP-bd"/>
</dbReference>
<keyword evidence="3 5" id="KW-0067">ATP-binding</keyword>